<dbReference type="InterPro" id="IPR027417">
    <property type="entry name" value="P-loop_NTPase"/>
</dbReference>
<feature type="domain" description="TraD/TraG TraM recognition site" evidence="6">
    <location>
        <begin position="116"/>
        <end position="234"/>
    </location>
</feature>
<accession>A0A6J4PDS3</accession>
<dbReference type="EMBL" id="CADCTY010002162">
    <property type="protein sequence ID" value="CAA9408093.1"/>
    <property type="molecule type" value="Genomic_DNA"/>
</dbReference>
<keyword evidence="5" id="KW-0472">Membrane</keyword>
<dbReference type="Gene3D" id="3.40.50.300">
    <property type="entry name" value="P-loop containing nucleotide triphosphate hydrolases"/>
    <property type="match status" value="1"/>
</dbReference>
<evidence type="ECO:0000313" key="7">
    <source>
        <dbReference type="EMBL" id="CAA9408093.1"/>
    </source>
</evidence>
<dbReference type="GO" id="GO:0005886">
    <property type="term" value="C:plasma membrane"/>
    <property type="evidence" value="ECO:0007669"/>
    <property type="project" value="UniProtKB-SubCell"/>
</dbReference>
<name>A0A6J4PDS3_9CYAN</name>
<evidence type="ECO:0000256" key="3">
    <source>
        <dbReference type="ARBA" id="ARBA00022692"/>
    </source>
</evidence>
<dbReference type="PANTHER" id="PTHR37937:SF1">
    <property type="entry name" value="CONJUGATIVE TRANSFER: DNA TRANSPORT"/>
    <property type="match status" value="1"/>
</dbReference>
<evidence type="ECO:0000256" key="5">
    <source>
        <dbReference type="ARBA" id="ARBA00023136"/>
    </source>
</evidence>
<evidence type="ECO:0000256" key="4">
    <source>
        <dbReference type="ARBA" id="ARBA00022989"/>
    </source>
</evidence>
<evidence type="ECO:0000256" key="2">
    <source>
        <dbReference type="ARBA" id="ARBA00022475"/>
    </source>
</evidence>
<dbReference type="InterPro" id="IPR032689">
    <property type="entry name" value="TraG-D_C"/>
</dbReference>
<sequence length="330" mass="36979">MAGRLAAAKRYGLFNFDGALDSWIGEAAVALRSVAHAEETSVGIVGSAVTHFQTLVDRSILPCLLKSTIPLDLPGKQIIFFQVDEQSEAATSPLVAAAIHMLVKRNLNATVKRDRPLGLFLDEFSSIRLPDIEAWINRFREYGMVCLLSYQSDAQTRMRYSRDYAESILSSCKTKIVFNTGHPETAEKVSASLGQKDVWYDAQSRSYGKNNNRSTTEHVQKVPLMSGPALNRMDTGECVIMTPGFDYRPHKLRVPLNRQDDKLWSRCTQVWDQQMCPLLIEQTEQRLEGVSLDVELSDRDVIAQTMLPTAEELEALKNVRELRARSGAVT</sequence>
<proteinExistence type="predicted"/>
<dbReference type="SUPFAM" id="SSF52540">
    <property type="entry name" value="P-loop containing nucleoside triphosphate hydrolases"/>
    <property type="match status" value="1"/>
</dbReference>
<evidence type="ECO:0000256" key="1">
    <source>
        <dbReference type="ARBA" id="ARBA00004651"/>
    </source>
</evidence>
<evidence type="ECO:0000259" key="6">
    <source>
        <dbReference type="Pfam" id="PF12696"/>
    </source>
</evidence>
<dbReference type="AlphaFoldDB" id="A0A6J4PDS3"/>
<reference evidence="7" key="1">
    <citation type="submission" date="2020-02" db="EMBL/GenBank/DDBJ databases">
        <authorList>
            <person name="Meier V. D."/>
        </authorList>
    </citation>
    <scope>NUCLEOTIDE SEQUENCE</scope>
    <source>
        <strain evidence="7">AVDCRST_MAG94</strain>
    </source>
</reference>
<dbReference type="PANTHER" id="PTHR37937">
    <property type="entry name" value="CONJUGATIVE TRANSFER: DNA TRANSPORT"/>
    <property type="match status" value="1"/>
</dbReference>
<gene>
    <name evidence="7" type="ORF">AVDCRST_MAG94-6277</name>
</gene>
<dbReference type="InterPro" id="IPR051539">
    <property type="entry name" value="T4SS-coupling_protein"/>
</dbReference>
<comment type="subcellular location">
    <subcellularLocation>
        <location evidence="1">Cell membrane</location>
        <topology evidence="1">Multi-pass membrane protein</topology>
    </subcellularLocation>
</comment>
<protein>
    <submittedName>
        <fullName evidence="7">Type IV secretory pathway, VirD4 components</fullName>
    </submittedName>
</protein>
<dbReference type="Pfam" id="PF12696">
    <property type="entry name" value="TraG-D_C"/>
    <property type="match status" value="1"/>
</dbReference>
<dbReference type="CDD" id="cd01127">
    <property type="entry name" value="TrwB_TraG_TraD_VirD4"/>
    <property type="match status" value="1"/>
</dbReference>
<keyword evidence="4" id="KW-1133">Transmembrane helix</keyword>
<keyword evidence="2" id="KW-1003">Cell membrane</keyword>
<keyword evidence="3" id="KW-0812">Transmembrane</keyword>
<organism evidence="7">
    <name type="scientific">uncultured Leptolyngbya sp</name>
    <dbReference type="NCBI Taxonomy" id="332963"/>
    <lineage>
        <taxon>Bacteria</taxon>
        <taxon>Bacillati</taxon>
        <taxon>Cyanobacteriota</taxon>
        <taxon>Cyanophyceae</taxon>
        <taxon>Leptolyngbyales</taxon>
        <taxon>Leptolyngbyaceae</taxon>
        <taxon>Leptolyngbya group</taxon>
        <taxon>Leptolyngbya</taxon>
        <taxon>environmental samples</taxon>
    </lineage>
</organism>